<dbReference type="Proteomes" id="UP000749559">
    <property type="component" value="Unassembled WGS sequence"/>
</dbReference>
<dbReference type="SUPFAM" id="SSF49303">
    <property type="entry name" value="beta-Galactosidase/glucuronidase domain"/>
    <property type="match status" value="1"/>
</dbReference>
<evidence type="ECO:0000313" key="8">
    <source>
        <dbReference type="Proteomes" id="UP000749559"/>
    </source>
</evidence>
<accession>A0A8J1UK54</accession>
<dbReference type="FunFam" id="2.60.120.260:FF:000027">
    <property type="entry name" value="Beta-glucuronidase"/>
    <property type="match status" value="1"/>
</dbReference>
<dbReference type="InterPro" id="IPR006102">
    <property type="entry name" value="Ig-like_GH2"/>
</dbReference>
<dbReference type="InterPro" id="IPR008979">
    <property type="entry name" value="Galactose-bd-like_sf"/>
</dbReference>
<dbReference type="InterPro" id="IPR006103">
    <property type="entry name" value="Glyco_hydro_2_cat"/>
</dbReference>
<dbReference type="InterPro" id="IPR017853">
    <property type="entry name" value="GH"/>
</dbReference>
<comment type="caution">
    <text evidence="7">The sequence shown here is derived from an EMBL/GenBank/DDBJ whole genome shotgun (WGS) entry which is preliminary data.</text>
</comment>
<dbReference type="InterPro" id="IPR006101">
    <property type="entry name" value="Glyco_hydro_2"/>
</dbReference>
<dbReference type="PANTHER" id="PTHR10066:SF67">
    <property type="entry name" value="BETA-GLUCURONIDASE"/>
    <property type="match status" value="1"/>
</dbReference>
<dbReference type="GO" id="GO:0030246">
    <property type="term" value="F:carbohydrate binding"/>
    <property type="evidence" value="ECO:0007669"/>
    <property type="project" value="TreeGrafter"/>
</dbReference>
<dbReference type="NCBIfam" id="NF007538">
    <property type="entry name" value="PRK10150.1"/>
    <property type="match status" value="1"/>
</dbReference>
<evidence type="ECO:0000256" key="6">
    <source>
        <dbReference type="ARBA" id="ARBA00023295"/>
    </source>
</evidence>
<dbReference type="InterPro" id="IPR006104">
    <property type="entry name" value="Glyco_hydro_2_N"/>
</dbReference>
<evidence type="ECO:0000256" key="2">
    <source>
        <dbReference type="ARBA" id="ARBA00007401"/>
    </source>
</evidence>
<dbReference type="InterPro" id="IPR013783">
    <property type="entry name" value="Ig-like_fold"/>
</dbReference>
<dbReference type="Pfam" id="PF00703">
    <property type="entry name" value="Glyco_hydro_2"/>
    <property type="match status" value="1"/>
</dbReference>
<evidence type="ECO:0000313" key="7">
    <source>
        <dbReference type="EMBL" id="CAH1792744.1"/>
    </source>
</evidence>
<dbReference type="PRINTS" id="PR00132">
    <property type="entry name" value="GLHYDRLASE2"/>
</dbReference>
<dbReference type="OrthoDB" id="408532at2759"/>
<dbReference type="GO" id="GO:0005615">
    <property type="term" value="C:extracellular space"/>
    <property type="evidence" value="ECO:0007669"/>
    <property type="project" value="TreeGrafter"/>
</dbReference>
<dbReference type="Pfam" id="PF02837">
    <property type="entry name" value="Glyco_hydro_2_N"/>
    <property type="match status" value="1"/>
</dbReference>
<name>A0A8J1UK54_OWEFU</name>
<reference evidence="7" key="1">
    <citation type="submission" date="2022-03" db="EMBL/GenBank/DDBJ databases">
        <authorList>
            <person name="Martin C."/>
        </authorList>
    </citation>
    <scope>NUCLEOTIDE SEQUENCE</scope>
</reference>
<dbReference type="Gene3D" id="2.60.40.10">
    <property type="entry name" value="Immunoglobulins"/>
    <property type="match status" value="1"/>
</dbReference>
<dbReference type="SUPFAM" id="SSF51445">
    <property type="entry name" value="(Trans)glycosidases"/>
    <property type="match status" value="1"/>
</dbReference>
<evidence type="ECO:0000256" key="3">
    <source>
        <dbReference type="ARBA" id="ARBA00012761"/>
    </source>
</evidence>
<dbReference type="GO" id="GO:0019391">
    <property type="term" value="P:glucuronoside catabolic process"/>
    <property type="evidence" value="ECO:0007669"/>
    <property type="project" value="TreeGrafter"/>
</dbReference>
<comment type="function">
    <text evidence="1">Plays an important role in the degradation of dermatan and keratan sulfates.</text>
</comment>
<dbReference type="FunFam" id="3.20.20.80:FF:000080">
    <property type="entry name" value="Beta-glucuronidase UidA"/>
    <property type="match status" value="1"/>
</dbReference>
<dbReference type="AlphaFoldDB" id="A0A8J1UK54"/>
<sequence length="683" mass="78323">MTAEIMHSIYTIVIFGILGSSVVHSLPPEQPITGGMLYPRETMTRDIKDLGGIWQFQVDLSTWRNQSLVKEWWKRPLAENVDHVLDMPVPSSYNDITANRSIQNFVGWAWYETTFQTPKHWLDTVEGKIARRIVLRFESVRYYASVWLNGMEVMSHEGGHLPFEAEISQYLFAPPVTNRLTVAVNSTMHAHTLPPGSFSWEPNTNRYPENYFIMDPVGNFFHYCGIDRRVLLYSTPLVYIDDITVDTTYRNISGNITGVVNYNISAIGTTTQNKVYVSVIDKSQPGKAKVISSSKMVKGDIAASVEVPDAKLWWPMYMSNSPGFMYTLRVTIVDVSGIAIYDQYDLPIGIRTVRVTKTQFLINEQPFYFHGFGKHEDYDLRGKAVDPVTNLRDFYLMKWIHANSFRTSHYPYAEEIMDLADKYGIAVIDESPAVGLASKENFDPVVLQKHLKVESELIRRDKNRPGVVMWSLANEASLGHDYSTAYFKAVFQHVKALDKTRPASMVLNQHGNATFFCDVILFNVYHGWYNDRGRLETVALQMYDDMSTWYKELQRPVMITEYGAGAVAGMHLLPSFTYTEDYQVEILRENQKAFDKLKAEGYFVGEMIWNFADFKQPPLSDIVINNRKGVFTRQRDPKESAYLVKDRYVKLAQAMQQSMGMQSLQNEVDEKLRFVPENGVDLL</sequence>
<dbReference type="Gene3D" id="3.20.20.80">
    <property type="entry name" value="Glycosidases"/>
    <property type="match status" value="1"/>
</dbReference>
<evidence type="ECO:0000256" key="1">
    <source>
        <dbReference type="ARBA" id="ARBA00003025"/>
    </source>
</evidence>
<keyword evidence="8" id="KW-1185">Reference proteome</keyword>
<gene>
    <name evidence="7" type="ORF">OFUS_LOCUS17679</name>
</gene>
<dbReference type="EC" id="3.2.1.31" evidence="3"/>
<proteinExistence type="inferred from homology"/>
<evidence type="ECO:0000256" key="4">
    <source>
        <dbReference type="ARBA" id="ARBA00016205"/>
    </source>
</evidence>
<dbReference type="Pfam" id="PF02836">
    <property type="entry name" value="Glyco_hydro_2_C"/>
    <property type="match status" value="1"/>
</dbReference>
<protein>
    <recommendedName>
        <fullName evidence="4">Beta-glucuronidase</fullName>
        <ecNumber evidence="3">3.2.1.31</ecNumber>
    </recommendedName>
</protein>
<evidence type="ECO:0000256" key="5">
    <source>
        <dbReference type="ARBA" id="ARBA00022801"/>
    </source>
</evidence>
<organism evidence="7 8">
    <name type="scientific">Owenia fusiformis</name>
    <name type="common">Polychaete worm</name>
    <dbReference type="NCBI Taxonomy" id="6347"/>
    <lineage>
        <taxon>Eukaryota</taxon>
        <taxon>Metazoa</taxon>
        <taxon>Spiralia</taxon>
        <taxon>Lophotrochozoa</taxon>
        <taxon>Annelida</taxon>
        <taxon>Polychaeta</taxon>
        <taxon>Sedentaria</taxon>
        <taxon>Canalipalpata</taxon>
        <taxon>Sabellida</taxon>
        <taxon>Oweniida</taxon>
        <taxon>Oweniidae</taxon>
        <taxon>Owenia</taxon>
    </lineage>
</organism>
<dbReference type="EMBL" id="CAIIXF020000008">
    <property type="protein sequence ID" value="CAH1792744.1"/>
    <property type="molecule type" value="Genomic_DNA"/>
</dbReference>
<dbReference type="InterPro" id="IPR036156">
    <property type="entry name" value="Beta-gal/glucu_dom_sf"/>
</dbReference>
<comment type="similarity">
    <text evidence="2">Belongs to the glycosyl hydrolase 2 family.</text>
</comment>
<dbReference type="GO" id="GO:0005975">
    <property type="term" value="P:carbohydrate metabolic process"/>
    <property type="evidence" value="ECO:0007669"/>
    <property type="project" value="InterPro"/>
</dbReference>
<dbReference type="Gene3D" id="2.60.120.260">
    <property type="entry name" value="Galactose-binding domain-like"/>
    <property type="match status" value="1"/>
</dbReference>
<keyword evidence="5" id="KW-0378">Hydrolase</keyword>
<dbReference type="PANTHER" id="PTHR10066">
    <property type="entry name" value="BETA-GLUCURONIDASE"/>
    <property type="match status" value="1"/>
</dbReference>
<dbReference type="SUPFAM" id="SSF49785">
    <property type="entry name" value="Galactose-binding domain-like"/>
    <property type="match status" value="1"/>
</dbReference>
<dbReference type="GO" id="GO:0004566">
    <property type="term" value="F:beta-glucuronidase activity"/>
    <property type="evidence" value="ECO:0007669"/>
    <property type="project" value="UniProtKB-EC"/>
</dbReference>
<keyword evidence="6" id="KW-0326">Glycosidase</keyword>